<dbReference type="InterPro" id="IPR021218">
    <property type="entry name" value="DUF2784"/>
</dbReference>
<keyword evidence="3" id="KW-1185">Reference proteome</keyword>
<dbReference type="RefSeq" id="WP_097012159.1">
    <property type="nucleotide sequence ID" value="NZ_LT907975.1"/>
</dbReference>
<dbReference type="OrthoDB" id="370375at2"/>
<reference evidence="3" key="1">
    <citation type="submission" date="2017-09" db="EMBL/GenBank/DDBJ databases">
        <authorList>
            <person name="Regsiter A."/>
            <person name="William W."/>
        </authorList>
    </citation>
    <scope>NUCLEOTIDE SEQUENCE [LARGE SCALE GENOMIC DNA]</scope>
    <source>
        <strain evidence="3">500-1</strain>
    </source>
</reference>
<feature type="transmembrane region" description="Helical" evidence="1">
    <location>
        <begin position="12"/>
        <end position="33"/>
    </location>
</feature>
<dbReference type="AlphaFoldDB" id="A0A2C8F922"/>
<protein>
    <recommendedName>
        <fullName evidence="4">Transmembrane protein</fullName>
    </recommendedName>
</protein>
<sequence length="138" mass="15741">MDGWQLLLADAILLLHFAIALFLTLGLPAVWLGHFLRWRLIHSRLFRYTHAGIMLFVLVEALLGKLCPLTVWESQLRLNSDDATSGYDQGFIFHWVDRLLFPDIPAWIFPVLYAAYFAAVMATFVLIPVQPNAQTGKK</sequence>
<feature type="transmembrane region" description="Helical" evidence="1">
    <location>
        <begin position="107"/>
        <end position="129"/>
    </location>
</feature>
<keyword evidence="1" id="KW-0472">Membrane</keyword>
<dbReference type="Pfam" id="PF10861">
    <property type="entry name" value="DUF2784"/>
    <property type="match status" value="1"/>
</dbReference>
<evidence type="ECO:0000313" key="2">
    <source>
        <dbReference type="EMBL" id="SOB59264.1"/>
    </source>
</evidence>
<dbReference type="Proteomes" id="UP000219215">
    <property type="component" value="Chromosome DPRO"/>
</dbReference>
<organism evidence="2 3">
    <name type="scientific">Pseudodesulfovibrio profundus</name>
    <dbReference type="NCBI Taxonomy" id="57320"/>
    <lineage>
        <taxon>Bacteria</taxon>
        <taxon>Pseudomonadati</taxon>
        <taxon>Thermodesulfobacteriota</taxon>
        <taxon>Desulfovibrionia</taxon>
        <taxon>Desulfovibrionales</taxon>
        <taxon>Desulfovibrionaceae</taxon>
    </lineage>
</organism>
<dbReference type="KEGG" id="pprf:DPRO_2358"/>
<proteinExistence type="predicted"/>
<gene>
    <name evidence="2" type="ORF">DPRO_2358</name>
</gene>
<accession>A0A2C8F922</accession>
<evidence type="ECO:0000256" key="1">
    <source>
        <dbReference type="SAM" id="Phobius"/>
    </source>
</evidence>
<evidence type="ECO:0008006" key="4">
    <source>
        <dbReference type="Google" id="ProtNLM"/>
    </source>
</evidence>
<dbReference type="EMBL" id="LT907975">
    <property type="protein sequence ID" value="SOB59264.1"/>
    <property type="molecule type" value="Genomic_DNA"/>
</dbReference>
<keyword evidence="1" id="KW-0812">Transmembrane</keyword>
<name>A0A2C8F922_9BACT</name>
<keyword evidence="1" id="KW-1133">Transmembrane helix</keyword>
<evidence type="ECO:0000313" key="3">
    <source>
        <dbReference type="Proteomes" id="UP000219215"/>
    </source>
</evidence>
<feature type="transmembrane region" description="Helical" evidence="1">
    <location>
        <begin position="45"/>
        <end position="63"/>
    </location>
</feature>